<dbReference type="GO" id="GO:0004672">
    <property type="term" value="F:protein kinase activity"/>
    <property type="evidence" value="ECO:0007669"/>
    <property type="project" value="InterPro"/>
</dbReference>
<dbReference type="InterPro" id="IPR011009">
    <property type="entry name" value="Kinase-like_dom_sf"/>
</dbReference>
<dbReference type="AlphaFoldDB" id="A0A0C3AGR6"/>
<proteinExistence type="predicted"/>
<keyword evidence="3" id="KW-1185">Reference proteome</keyword>
<dbReference type="Gene3D" id="1.10.510.10">
    <property type="entry name" value="Transferase(Phosphotransferase) domain 1"/>
    <property type="match status" value="1"/>
</dbReference>
<organism evidence="2 3">
    <name type="scientific">Piloderma croceum (strain F 1598)</name>
    <dbReference type="NCBI Taxonomy" id="765440"/>
    <lineage>
        <taxon>Eukaryota</taxon>
        <taxon>Fungi</taxon>
        <taxon>Dikarya</taxon>
        <taxon>Basidiomycota</taxon>
        <taxon>Agaricomycotina</taxon>
        <taxon>Agaricomycetes</taxon>
        <taxon>Agaricomycetidae</taxon>
        <taxon>Atheliales</taxon>
        <taxon>Atheliaceae</taxon>
        <taxon>Piloderma</taxon>
    </lineage>
</organism>
<protein>
    <recommendedName>
        <fullName evidence="1">Protein kinase domain-containing protein</fullName>
    </recommendedName>
</protein>
<dbReference type="HOGENOM" id="CLU_013871_2_2_1"/>
<dbReference type="Pfam" id="PF00069">
    <property type="entry name" value="Pkinase"/>
    <property type="match status" value="1"/>
</dbReference>
<dbReference type="EMBL" id="KN833097">
    <property type="protein sequence ID" value="KIM72998.1"/>
    <property type="molecule type" value="Genomic_DNA"/>
</dbReference>
<dbReference type="InParanoid" id="A0A0C3AGR6"/>
<reference evidence="2 3" key="1">
    <citation type="submission" date="2014-04" db="EMBL/GenBank/DDBJ databases">
        <authorList>
            <consortium name="DOE Joint Genome Institute"/>
            <person name="Kuo A."/>
            <person name="Tarkka M."/>
            <person name="Buscot F."/>
            <person name="Kohler A."/>
            <person name="Nagy L.G."/>
            <person name="Floudas D."/>
            <person name="Copeland A."/>
            <person name="Barry K.W."/>
            <person name="Cichocki N."/>
            <person name="Veneault-Fourrey C."/>
            <person name="LaButti K."/>
            <person name="Lindquist E.A."/>
            <person name="Lipzen A."/>
            <person name="Lundell T."/>
            <person name="Morin E."/>
            <person name="Murat C."/>
            <person name="Sun H."/>
            <person name="Tunlid A."/>
            <person name="Henrissat B."/>
            <person name="Grigoriev I.V."/>
            <person name="Hibbett D.S."/>
            <person name="Martin F."/>
            <person name="Nordberg H.P."/>
            <person name="Cantor M.N."/>
            <person name="Hua S.X."/>
        </authorList>
    </citation>
    <scope>NUCLEOTIDE SEQUENCE [LARGE SCALE GENOMIC DNA]</scope>
    <source>
        <strain evidence="2 3">F 1598</strain>
    </source>
</reference>
<evidence type="ECO:0000259" key="1">
    <source>
        <dbReference type="PROSITE" id="PS50011"/>
    </source>
</evidence>
<dbReference type="OrthoDB" id="4062651at2759"/>
<feature type="domain" description="Protein kinase" evidence="1">
    <location>
        <begin position="194"/>
        <end position="375"/>
    </location>
</feature>
<dbReference type="PROSITE" id="PS50011">
    <property type="entry name" value="PROTEIN_KINASE_DOM"/>
    <property type="match status" value="1"/>
</dbReference>
<dbReference type="InterPro" id="IPR000719">
    <property type="entry name" value="Prot_kinase_dom"/>
</dbReference>
<evidence type="ECO:0000313" key="2">
    <source>
        <dbReference type="EMBL" id="KIM72998.1"/>
    </source>
</evidence>
<dbReference type="SUPFAM" id="SSF56112">
    <property type="entry name" value="Protein kinase-like (PK-like)"/>
    <property type="match status" value="1"/>
</dbReference>
<dbReference type="GO" id="GO:0005524">
    <property type="term" value="F:ATP binding"/>
    <property type="evidence" value="ECO:0007669"/>
    <property type="project" value="InterPro"/>
</dbReference>
<dbReference type="STRING" id="765440.A0A0C3AGR6"/>
<name>A0A0C3AGR6_PILCF</name>
<dbReference type="Proteomes" id="UP000054166">
    <property type="component" value="Unassembled WGS sequence"/>
</dbReference>
<sequence>MDNPLQLFHPAFGHFLDAIRKEDVIPDDIIRKTITYMKEASAVYTTEDKCRDKLTPLLSDVLGVHIQVVVNGDKTCPDGIVEFLTATGLAATLHKEDKNENGDGSSDPSTQVGLSSARCWAQSKFENIRNATCYSVLNESRIVHVARILYALRTSLEKLRRYYKNLQPTSIPSVGTRYFPSITAYCDGDKIVHFEYLGYLENDSSCTAICARTCTEPSRDIVVKFVDRYGERAHQVLAEAGLAPKLFYCESPQLDMEQPSYHPLRMVVMEYVNGSTLTTARGKMNAETMERTRDEIRRALRLLHTRGLVFGDLHPPNVMITEAKEVQLIDFDWAGECGQIKYPFLISPSVDWPAGVKALEVIEFAHDNDMLKRLL</sequence>
<evidence type="ECO:0000313" key="3">
    <source>
        <dbReference type="Proteomes" id="UP000054166"/>
    </source>
</evidence>
<accession>A0A0C3AGR6</accession>
<gene>
    <name evidence="2" type="ORF">PILCRDRAFT_99350</name>
</gene>
<reference evidence="3" key="2">
    <citation type="submission" date="2015-01" db="EMBL/GenBank/DDBJ databases">
        <title>Evolutionary Origins and Diversification of the Mycorrhizal Mutualists.</title>
        <authorList>
            <consortium name="DOE Joint Genome Institute"/>
            <consortium name="Mycorrhizal Genomics Consortium"/>
            <person name="Kohler A."/>
            <person name="Kuo A."/>
            <person name="Nagy L.G."/>
            <person name="Floudas D."/>
            <person name="Copeland A."/>
            <person name="Barry K.W."/>
            <person name="Cichocki N."/>
            <person name="Veneault-Fourrey C."/>
            <person name="LaButti K."/>
            <person name="Lindquist E.A."/>
            <person name="Lipzen A."/>
            <person name="Lundell T."/>
            <person name="Morin E."/>
            <person name="Murat C."/>
            <person name="Riley R."/>
            <person name="Ohm R."/>
            <person name="Sun H."/>
            <person name="Tunlid A."/>
            <person name="Henrissat B."/>
            <person name="Grigoriev I.V."/>
            <person name="Hibbett D.S."/>
            <person name="Martin F."/>
        </authorList>
    </citation>
    <scope>NUCLEOTIDE SEQUENCE [LARGE SCALE GENOMIC DNA]</scope>
    <source>
        <strain evidence="3">F 1598</strain>
    </source>
</reference>